<sequence length="277" mass="30860">MSKILALSNIELRKNLKFYSIYCATVLVSIIAVNGYYIYMSATTYNLTEMYRNQIGGVFYGAMILEGNMVIHLLLSLGVMGAILYTAAIWLKDWNGSHKNIYTYMMIPGNKMKIYAAKMMNSLFFVYMVMIFETIALFISKLIFNATFASKCNLIDSSFNSDLSFASDTLFVCSNKVDFLIENILYVFVGITVISTLMIIIMSMKNKTVGFAVLGIFVFVASILGINTGNASSKVYQALLNMGITDNIIVANIIIAVIVLIICTAISYFLSNRKMSV</sequence>
<name>B6FXI1_PEPHT</name>
<protein>
    <submittedName>
        <fullName evidence="2">Uncharacterized protein</fullName>
    </submittedName>
</protein>
<evidence type="ECO:0000256" key="1">
    <source>
        <dbReference type="SAM" id="Phobius"/>
    </source>
</evidence>
<evidence type="ECO:0000313" key="2">
    <source>
        <dbReference type="EMBL" id="EEA85766.1"/>
    </source>
</evidence>
<reference evidence="2 3" key="1">
    <citation type="submission" date="2008-09" db="EMBL/GenBank/DDBJ databases">
        <authorList>
            <person name="Fulton L."/>
            <person name="Clifton S."/>
            <person name="Fulton B."/>
            <person name="Xu J."/>
            <person name="Minx P."/>
            <person name="Pepin K.H."/>
            <person name="Johnson M."/>
            <person name="Thiruvilangam P."/>
            <person name="Bhonagiri V."/>
            <person name="Nash W.E."/>
            <person name="Mardis E.R."/>
            <person name="Wilson R.K."/>
        </authorList>
    </citation>
    <scope>NUCLEOTIDE SEQUENCE [LARGE SCALE GENOMIC DNA]</scope>
    <source>
        <strain evidence="2 3">DSM 13275</strain>
    </source>
</reference>
<feature type="transmembrane region" description="Helical" evidence="1">
    <location>
        <begin position="69"/>
        <end position="91"/>
    </location>
</feature>
<feature type="transmembrane region" description="Helical" evidence="1">
    <location>
        <begin position="184"/>
        <end position="202"/>
    </location>
</feature>
<comment type="caution">
    <text evidence="2">The sequence shown here is derived from an EMBL/GenBank/DDBJ whole genome shotgun (WGS) entry which is preliminary data.</text>
</comment>
<keyword evidence="3" id="KW-1185">Reference proteome</keyword>
<dbReference type="Proteomes" id="UP000003178">
    <property type="component" value="Unassembled WGS sequence"/>
</dbReference>
<feature type="transmembrane region" description="Helical" evidence="1">
    <location>
        <begin position="209"/>
        <end position="228"/>
    </location>
</feature>
<dbReference type="RefSeq" id="WP_006439509.1">
    <property type="nucleotide sequence ID" value="NZ_DS995355.1"/>
</dbReference>
<feature type="transmembrane region" description="Helical" evidence="1">
    <location>
        <begin position="248"/>
        <end position="270"/>
    </location>
</feature>
<dbReference type="HOGENOM" id="CLU_1003634_0_0_9"/>
<evidence type="ECO:0000313" key="3">
    <source>
        <dbReference type="Proteomes" id="UP000003178"/>
    </source>
</evidence>
<dbReference type="OrthoDB" id="1756754at2"/>
<keyword evidence="1" id="KW-1133">Transmembrane helix</keyword>
<feature type="transmembrane region" description="Helical" evidence="1">
    <location>
        <begin position="21"/>
        <end position="39"/>
    </location>
</feature>
<gene>
    <name evidence="2" type="ORF">CLOHIR_00580</name>
</gene>
<feature type="transmembrane region" description="Helical" evidence="1">
    <location>
        <begin position="122"/>
        <end position="144"/>
    </location>
</feature>
<organism evidence="2 3">
    <name type="scientific">Peptacetobacter hiranonis (strain DSM 13275 / JCM 10541 / KCTC 15199 / TO-931)</name>
    <name type="common">Clostridium hiranonis</name>
    <dbReference type="NCBI Taxonomy" id="500633"/>
    <lineage>
        <taxon>Bacteria</taxon>
        <taxon>Bacillati</taxon>
        <taxon>Bacillota</taxon>
        <taxon>Clostridia</taxon>
        <taxon>Peptostreptococcales</taxon>
        <taxon>Peptostreptococcaceae</taxon>
        <taxon>Peptacetobacter</taxon>
    </lineage>
</organism>
<dbReference type="EMBL" id="ABWP01000022">
    <property type="protein sequence ID" value="EEA85766.1"/>
    <property type="molecule type" value="Genomic_DNA"/>
</dbReference>
<reference evidence="2 3" key="2">
    <citation type="submission" date="2008-10" db="EMBL/GenBank/DDBJ databases">
        <title>Draft genome sequence of Clostridium hiranonis (DSM 13275).</title>
        <authorList>
            <person name="Sudarsanam P."/>
            <person name="Ley R."/>
            <person name="Guruge J."/>
            <person name="Turnbaugh P.J."/>
            <person name="Mahowald M."/>
            <person name="Liep D."/>
            <person name="Gordon J."/>
        </authorList>
    </citation>
    <scope>NUCLEOTIDE SEQUENCE [LARGE SCALE GENOMIC DNA]</scope>
    <source>
        <strain evidence="2 3">DSM 13275</strain>
    </source>
</reference>
<keyword evidence="1" id="KW-0812">Transmembrane</keyword>
<dbReference type="AlphaFoldDB" id="B6FXI1"/>
<proteinExistence type="predicted"/>
<keyword evidence="1" id="KW-0472">Membrane</keyword>
<accession>B6FXI1</accession>
<dbReference type="STRING" id="500633.CLOHIR_00580"/>